<feature type="compositionally biased region" description="Polar residues" evidence="1">
    <location>
        <begin position="228"/>
        <end position="239"/>
    </location>
</feature>
<feature type="compositionally biased region" description="Polar residues" evidence="1">
    <location>
        <begin position="201"/>
        <end position="213"/>
    </location>
</feature>
<dbReference type="AlphaFoldDB" id="A0AAV7RY27"/>
<reference evidence="2" key="1">
    <citation type="journal article" date="2022" name="bioRxiv">
        <title>Sequencing and chromosome-scale assembly of the giantPleurodeles waltlgenome.</title>
        <authorList>
            <person name="Brown T."/>
            <person name="Elewa A."/>
            <person name="Iarovenko S."/>
            <person name="Subramanian E."/>
            <person name="Araus A.J."/>
            <person name="Petzold A."/>
            <person name="Susuki M."/>
            <person name="Suzuki K.-i.T."/>
            <person name="Hayashi T."/>
            <person name="Toyoda A."/>
            <person name="Oliveira C."/>
            <person name="Osipova E."/>
            <person name="Leigh N.D."/>
            <person name="Simon A."/>
            <person name="Yun M.H."/>
        </authorList>
    </citation>
    <scope>NUCLEOTIDE SEQUENCE</scope>
    <source>
        <strain evidence="2">20211129_DDA</strain>
        <tissue evidence="2">Liver</tissue>
    </source>
</reference>
<evidence type="ECO:0000313" key="2">
    <source>
        <dbReference type="EMBL" id="KAJ1156622.1"/>
    </source>
</evidence>
<accession>A0AAV7RY27</accession>
<evidence type="ECO:0000256" key="1">
    <source>
        <dbReference type="SAM" id="MobiDB-lite"/>
    </source>
</evidence>
<dbReference type="Pfam" id="PF15744">
    <property type="entry name" value="UPF0492"/>
    <property type="match status" value="1"/>
</dbReference>
<dbReference type="InterPro" id="IPR031479">
    <property type="entry name" value="SLX4IP"/>
</dbReference>
<dbReference type="Proteomes" id="UP001066276">
    <property type="component" value="Chromosome 5"/>
</dbReference>
<dbReference type="EMBL" id="JANPWB010000009">
    <property type="protein sequence ID" value="KAJ1156622.1"/>
    <property type="molecule type" value="Genomic_DNA"/>
</dbReference>
<keyword evidence="3" id="KW-1185">Reference proteome</keyword>
<feature type="region of interest" description="Disordered" evidence="1">
    <location>
        <begin position="194"/>
        <end position="213"/>
    </location>
</feature>
<protein>
    <recommendedName>
        <fullName evidence="4">Protein SLX4IP</fullName>
    </recommendedName>
</protein>
<feature type="region of interest" description="Disordered" evidence="1">
    <location>
        <begin position="228"/>
        <end position="272"/>
    </location>
</feature>
<organism evidence="2 3">
    <name type="scientific">Pleurodeles waltl</name>
    <name type="common">Iberian ribbed newt</name>
    <dbReference type="NCBI Taxonomy" id="8319"/>
    <lineage>
        <taxon>Eukaryota</taxon>
        <taxon>Metazoa</taxon>
        <taxon>Chordata</taxon>
        <taxon>Craniata</taxon>
        <taxon>Vertebrata</taxon>
        <taxon>Euteleostomi</taxon>
        <taxon>Amphibia</taxon>
        <taxon>Batrachia</taxon>
        <taxon>Caudata</taxon>
        <taxon>Salamandroidea</taxon>
        <taxon>Salamandridae</taxon>
        <taxon>Pleurodelinae</taxon>
        <taxon>Pleurodeles</taxon>
    </lineage>
</organism>
<dbReference type="PANTHER" id="PTHR28557">
    <property type="entry name" value="PROTEIN SLX4IP"/>
    <property type="match status" value="1"/>
</dbReference>
<gene>
    <name evidence="2" type="ORF">NDU88_009340</name>
</gene>
<feature type="region of interest" description="Disordered" evidence="1">
    <location>
        <begin position="144"/>
        <end position="167"/>
    </location>
</feature>
<name>A0AAV7RY27_PLEWA</name>
<evidence type="ECO:0000313" key="3">
    <source>
        <dbReference type="Proteomes" id="UP001066276"/>
    </source>
</evidence>
<dbReference type="PANTHER" id="PTHR28557:SF1">
    <property type="entry name" value="PROTEIN SLX4IP"/>
    <property type="match status" value="1"/>
</dbReference>
<proteinExistence type="predicted"/>
<evidence type="ECO:0008006" key="4">
    <source>
        <dbReference type="Google" id="ProtNLM"/>
    </source>
</evidence>
<sequence>MGSLIHYVHEADTTLALQRNEDVGDESVCVNVFSFTGTRCRIAAYFMKRWVNLRCILKQQYRGLRVFPDRFVVCASLHEPALTPWTSDSLTMKDSVSGGTSQYFIERTENGNASVPSATKKQQFILKEIIKKTKTKGQIIEASARKMLLEPNNSENSHRKNEETPSNELINRAGQPLDSLTTAASSVEPCLPELEFDANPRQPNDDSSQQKPNSVECFKAGTLCRKQPSSSESQLLDGNQNGGAAPAQQKRRRHFSDENPNKSKKAAYGKDSCIPTDVNKSQESSIECPVQTLHPVVCSQSLSTLVSTKIALLGPASANSLEPRNQNKTVLCSEDVASVVKISPLKICCSPDTLITENIKKVETQPRKLKLQRSKRIIKRVCSLKAYILEGCRSHTTLVLHLKELSGMLP</sequence>
<comment type="caution">
    <text evidence="2">The sequence shown here is derived from an EMBL/GenBank/DDBJ whole genome shotgun (WGS) entry which is preliminary data.</text>
</comment>